<keyword evidence="2" id="KW-1185">Reference proteome</keyword>
<dbReference type="HOGENOM" id="CLU_2520312_0_0_10"/>
<dbReference type="RefSeq" id="WP_012472876.1">
    <property type="nucleotide sequence ID" value="NC_010830.1"/>
</dbReference>
<proteinExistence type="predicted"/>
<accession>B3ESA6</accession>
<evidence type="ECO:0000313" key="1">
    <source>
        <dbReference type="EMBL" id="ACE06108.1"/>
    </source>
</evidence>
<organism evidence="1 2">
    <name type="scientific">Amoebophilus asiaticus (strain 5a2)</name>
    <dbReference type="NCBI Taxonomy" id="452471"/>
    <lineage>
        <taxon>Bacteria</taxon>
        <taxon>Pseudomonadati</taxon>
        <taxon>Bacteroidota</taxon>
        <taxon>Cytophagia</taxon>
        <taxon>Cytophagales</taxon>
        <taxon>Amoebophilaceae</taxon>
        <taxon>Candidatus Amoebophilus</taxon>
    </lineage>
</organism>
<evidence type="ECO:0000313" key="2">
    <source>
        <dbReference type="Proteomes" id="UP000001227"/>
    </source>
</evidence>
<dbReference type="AlphaFoldDB" id="B3ESA6"/>
<dbReference type="EMBL" id="CP001102">
    <property type="protein sequence ID" value="ACE06108.1"/>
    <property type="molecule type" value="Genomic_DNA"/>
</dbReference>
<reference evidence="1 2" key="1">
    <citation type="journal article" date="2010" name="J. Bacteriol.">
        <title>The genome of the amoeba symbiont 'Candidatus Amoebophilus asiaticus' reveals common mechanisms for host cell interaction among amoeba-associated bacteria.</title>
        <authorList>
            <person name="Schmitz-Esser S."/>
            <person name="Tischler P."/>
            <person name="Arnold R."/>
            <person name="Montanaro J."/>
            <person name="Wagner M."/>
            <person name="Rattei T."/>
            <person name="Horn M."/>
        </authorList>
    </citation>
    <scope>NUCLEOTIDE SEQUENCE [LARGE SCALE GENOMIC DNA]</scope>
    <source>
        <strain evidence="1 2">5a2</strain>
    </source>
</reference>
<name>B3ESA6_AMOA5</name>
<dbReference type="Proteomes" id="UP000001227">
    <property type="component" value="Chromosome"/>
</dbReference>
<dbReference type="KEGG" id="aas:Aasi_0722"/>
<sequence>MRPKNQEYRFYKSLSDEQDKGTIADFMLQRGHSYQEIVWLSDPTLSRPVLDQQRHLPEQTQDPVLQQELAQAKFTRFPSGWGTT</sequence>
<gene>
    <name evidence="1" type="ordered locus">Aasi_0722</name>
</gene>
<protein>
    <submittedName>
        <fullName evidence="1">Uncharacterized protein</fullName>
    </submittedName>
</protein>